<keyword evidence="7" id="KW-1185">Reference proteome</keyword>
<dbReference type="GO" id="GO:0015930">
    <property type="term" value="F:glutamate synthase activity"/>
    <property type="evidence" value="ECO:0007669"/>
    <property type="project" value="InterPro"/>
</dbReference>
<dbReference type="Gramene" id="OE9A068931T1">
    <property type="protein sequence ID" value="OE9A068931C1"/>
    <property type="gene ID" value="OE9A068931"/>
</dbReference>
<dbReference type="Gene3D" id="2.160.20.60">
    <property type="entry name" value="Glutamate synthase, alpha subunit, C-terminal domain"/>
    <property type="match status" value="1"/>
</dbReference>
<protein>
    <submittedName>
        <fullName evidence="6">Ferredoxin-dependent glutamate synthase, chloroplastic</fullName>
    </submittedName>
</protein>
<comment type="similarity">
    <text evidence="3">Belongs to the glutamate synthase family.</text>
</comment>
<dbReference type="InterPro" id="IPR036485">
    <property type="entry name" value="Glu_synth_asu_C_sf"/>
</dbReference>
<sequence length="630" mass="67085">MEDSSLKKEFSNEDMLECYVLLTKDKKIISRTVAAATPAARTLGALQQGAARLRQVRFPAEAASAAAIPALFRTLGGAFPAQSTLTACLHSFSRFISTFFELFVVGSLLNQVQDRNSQLGIYQWVASGRFGVTPTFLANADQLEIKIAQGAKPGEGGQLPGKKVSTYIARLRNSKPGVPLISPPPHHDIYSIEDLAQLIFDLHQVNPKAKVSVKLVAEAGIGTVASGVAKGNADIIQISGHDGGTGASPVSSIKHAGGPWELGVTETHQTLIQNGLRERVILRVDGGFKSGFDVLMAAIMGADEYGFGSIAMIATGCVMARICHTNNCPVGVASQREELRARFPGVPGDLVNYFLFVAEEVRGMLAQLGYEKLDDVIGYTELLRPRDISLMKTQHLDLSYILSTVGLPKWYSTSIRNQEVHSNGPVLDDFLLSDQEISEAIETETVVNKTAKIYNVDRAVCGRIAGVIAKKYGDTGFAGQLNITFIGSAGQSFSCFLTPGMNIRLVGEANDYVGKGMAGGELVVVPVENTGFCPEDATIVGNTCLYGATGGQVFVRGKAGERFAVRNSLAEAVVEGTGDHCCEYMTGGCVVVLGKVGRNVAAGMTGGLAYILDEDDTLIPKVCGNTLFCL</sequence>
<accession>A0A8S0U896</accession>
<dbReference type="Pfam" id="PF01493">
    <property type="entry name" value="GXGXG"/>
    <property type="match status" value="1"/>
</dbReference>
<dbReference type="InterPro" id="IPR002932">
    <property type="entry name" value="Glu_synthdom"/>
</dbReference>
<dbReference type="InterPro" id="IPR002489">
    <property type="entry name" value="Glu_synth_asu_C"/>
</dbReference>
<dbReference type="GO" id="GO:0006537">
    <property type="term" value="P:glutamate biosynthetic process"/>
    <property type="evidence" value="ECO:0007669"/>
    <property type="project" value="InterPro"/>
</dbReference>
<dbReference type="AlphaFoldDB" id="A0A8S0U896"/>
<dbReference type="Gene3D" id="3.20.20.70">
    <property type="entry name" value="Aldolase class I"/>
    <property type="match status" value="1"/>
</dbReference>
<evidence type="ECO:0000256" key="3">
    <source>
        <dbReference type="ARBA" id="ARBA00009716"/>
    </source>
</evidence>
<dbReference type="Pfam" id="PF01645">
    <property type="entry name" value="Glu_synthase"/>
    <property type="match status" value="1"/>
</dbReference>
<proteinExistence type="inferred from homology"/>
<dbReference type="Proteomes" id="UP000594638">
    <property type="component" value="Unassembled WGS sequence"/>
</dbReference>
<evidence type="ECO:0000256" key="1">
    <source>
        <dbReference type="ARBA" id="ARBA00004802"/>
    </source>
</evidence>
<evidence type="ECO:0000313" key="6">
    <source>
        <dbReference type="EMBL" id="CAA3014832.1"/>
    </source>
</evidence>
<evidence type="ECO:0000259" key="5">
    <source>
        <dbReference type="Pfam" id="PF01645"/>
    </source>
</evidence>
<dbReference type="EMBL" id="CACTIH010007508">
    <property type="protein sequence ID" value="CAA3014832.1"/>
    <property type="molecule type" value="Genomic_DNA"/>
</dbReference>
<gene>
    <name evidence="6" type="ORF">OLEA9_A068931</name>
</gene>
<dbReference type="PANTHER" id="PTHR43100:SF2">
    <property type="entry name" value="BNAA03G19380D PROTEIN"/>
    <property type="match status" value="1"/>
</dbReference>
<organism evidence="6 7">
    <name type="scientific">Olea europaea subsp. europaea</name>
    <dbReference type="NCBI Taxonomy" id="158383"/>
    <lineage>
        <taxon>Eukaryota</taxon>
        <taxon>Viridiplantae</taxon>
        <taxon>Streptophyta</taxon>
        <taxon>Embryophyta</taxon>
        <taxon>Tracheophyta</taxon>
        <taxon>Spermatophyta</taxon>
        <taxon>Magnoliopsida</taxon>
        <taxon>eudicotyledons</taxon>
        <taxon>Gunneridae</taxon>
        <taxon>Pentapetalae</taxon>
        <taxon>asterids</taxon>
        <taxon>lamiids</taxon>
        <taxon>Lamiales</taxon>
        <taxon>Oleaceae</taxon>
        <taxon>Oleeae</taxon>
        <taxon>Olea</taxon>
    </lineage>
</organism>
<dbReference type="SUPFAM" id="SSF69336">
    <property type="entry name" value="Alpha subunit of glutamate synthase, C-terminal domain"/>
    <property type="match status" value="1"/>
</dbReference>
<reference evidence="6 7" key="1">
    <citation type="submission" date="2019-12" db="EMBL/GenBank/DDBJ databases">
        <authorList>
            <person name="Alioto T."/>
            <person name="Alioto T."/>
            <person name="Gomez Garrido J."/>
        </authorList>
    </citation>
    <scope>NUCLEOTIDE SEQUENCE [LARGE SCALE GENOMIC DNA]</scope>
</reference>
<feature type="domain" description="Glutamate synthase" evidence="5">
    <location>
        <begin position="116"/>
        <end position="370"/>
    </location>
</feature>
<comment type="pathway">
    <text evidence="1">Energy metabolism; nitrogen metabolism.</text>
</comment>
<dbReference type="InterPro" id="IPR051394">
    <property type="entry name" value="Glutamate_Synthase"/>
</dbReference>
<name>A0A8S0U896_OLEEU</name>
<evidence type="ECO:0000256" key="2">
    <source>
        <dbReference type="ARBA" id="ARBA00004909"/>
    </source>
</evidence>
<dbReference type="SUPFAM" id="SSF51395">
    <property type="entry name" value="FMN-linked oxidoreductases"/>
    <property type="match status" value="1"/>
</dbReference>
<dbReference type="PANTHER" id="PTHR43100">
    <property type="entry name" value="GLUTAMATE SYNTHASE [NADPH] SMALL CHAIN"/>
    <property type="match status" value="1"/>
</dbReference>
<dbReference type="CDD" id="cd02808">
    <property type="entry name" value="GltS_FMN"/>
    <property type="match status" value="1"/>
</dbReference>
<evidence type="ECO:0000313" key="7">
    <source>
        <dbReference type="Proteomes" id="UP000594638"/>
    </source>
</evidence>
<dbReference type="InterPro" id="IPR013785">
    <property type="entry name" value="Aldolase_TIM"/>
</dbReference>
<evidence type="ECO:0000259" key="4">
    <source>
        <dbReference type="Pfam" id="PF01493"/>
    </source>
</evidence>
<comment type="caution">
    <text evidence="6">The sequence shown here is derived from an EMBL/GenBank/DDBJ whole genome shotgun (WGS) entry which is preliminary data.</text>
</comment>
<feature type="domain" description="Glutamate synthase alpha subunit C-terminal" evidence="4">
    <location>
        <begin position="452"/>
        <end position="622"/>
    </location>
</feature>
<dbReference type="OrthoDB" id="4327079at2759"/>
<comment type="pathway">
    <text evidence="2">Nitrogen metabolism.</text>
</comment>